<dbReference type="SUPFAM" id="SSF57716">
    <property type="entry name" value="Glucocorticoid receptor-like (DNA-binding domain)"/>
    <property type="match status" value="1"/>
</dbReference>
<dbReference type="InterPro" id="IPR023442">
    <property type="entry name" value="Ribosomal_eL24_CS"/>
</dbReference>
<dbReference type="NCBIfam" id="NF034186">
    <property type="entry name" value="PRK14891.1-1"/>
    <property type="match status" value="1"/>
</dbReference>
<feature type="compositionally biased region" description="Basic and acidic residues" evidence="6">
    <location>
        <begin position="35"/>
        <end position="58"/>
    </location>
</feature>
<name>A0A1S8AVR8_9EURY</name>
<comment type="similarity">
    <text evidence="1 5">Belongs to the eukaryotic ribosomal protein eL24 family.</text>
</comment>
<comment type="caution">
    <text evidence="5">Lacks conserved residue(s) required for the propagation of feature annotation.</text>
</comment>
<dbReference type="RefSeq" id="WP_076145111.1">
    <property type="nucleotide sequence ID" value="NZ_LWLN01000001.1"/>
</dbReference>
<dbReference type="GO" id="GO:0003735">
    <property type="term" value="F:structural constituent of ribosome"/>
    <property type="evidence" value="ECO:0007669"/>
    <property type="project" value="InterPro"/>
</dbReference>
<dbReference type="OrthoDB" id="55506at2157"/>
<proteinExistence type="inferred from homology"/>
<evidence type="ECO:0000256" key="1">
    <source>
        <dbReference type="ARBA" id="ARBA00005647"/>
    </source>
</evidence>
<accession>A0A1S8AVR8</accession>
<evidence type="ECO:0000259" key="7">
    <source>
        <dbReference type="SMART" id="SM00746"/>
    </source>
</evidence>
<protein>
    <recommendedName>
        <fullName evidence="5">Large ribosomal subunit protein eL24</fullName>
    </recommendedName>
</protein>
<dbReference type="InterPro" id="IPR011017">
    <property type="entry name" value="TRASH_dom"/>
</dbReference>
<keyword evidence="3 5" id="KW-0689">Ribosomal protein</keyword>
<comment type="subunit">
    <text evidence="5">Part of the 50S ribosomal subunit. Forms a cluster with proteins L3 and L14.</text>
</comment>
<dbReference type="InterPro" id="IPR055345">
    <property type="entry name" value="Ribosomal_eL24-rel_arc"/>
</dbReference>
<keyword evidence="9" id="KW-1185">Reference proteome</keyword>
<evidence type="ECO:0000256" key="4">
    <source>
        <dbReference type="ARBA" id="ARBA00023274"/>
    </source>
</evidence>
<dbReference type="GO" id="GO:1990904">
    <property type="term" value="C:ribonucleoprotein complex"/>
    <property type="evidence" value="ECO:0007669"/>
    <property type="project" value="UniProtKB-KW"/>
</dbReference>
<evidence type="ECO:0000313" key="9">
    <source>
        <dbReference type="Proteomes" id="UP000189370"/>
    </source>
</evidence>
<dbReference type="Proteomes" id="UP000189370">
    <property type="component" value="Unassembled WGS sequence"/>
</dbReference>
<keyword evidence="5" id="KW-0699">rRNA-binding</keyword>
<sequence>MVEKRTCDYTGEEIEPGTGIMYVKNDGSVLHFVDSKAEKNYKMGREPRDLEWTEEGRRGKPSAQEETPADETEEVETEADDEDDVPAADEAVDETEDAEADEAEETDAEDAETEAEEA</sequence>
<comment type="function">
    <text evidence="5">Binds to the 23S rRNA.</text>
</comment>
<dbReference type="Gene3D" id="2.30.170.20">
    <property type="entry name" value="Ribosomal protein L24e"/>
    <property type="match status" value="1"/>
</dbReference>
<evidence type="ECO:0000256" key="6">
    <source>
        <dbReference type="SAM" id="MobiDB-lite"/>
    </source>
</evidence>
<dbReference type="EMBL" id="LWLN01000001">
    <property type="protein sequence ID" value="OLZ40795.1"/>
    <property type="molecule type" value="Genomic_DNA"/>
</dbReference>
<feature type="region of interest" description="Disordered" evidence="6">
    <location>
        <begin position="35"/>
        <end position="118"/>
    </location>
</feature>
<dbReference type="InterPro" id="IPR000988">
    <property type="entry name" value="Ribosomal_eL24-rel_N"/>
</dbReference>
<comment type="caution">
    <text evidence="8">The sequence shown here is derived from an EMBL/GenBank/DDBJ whole genome shotgun (WGS) entry which is preliminary data.</text>
</comment>
<evidence type="ECO:0000256" key="2">
    <source>
        <dbReference type="ARBA" id="ARBA00022771"/>
    </source>
</evidence>
<keyword evidence="4 5" id="KW-0687">Ribonucleoprotein</keyword>
<dbReference type="GO" id="GO:0005840">
    <property type="term" value="C:ribosome"/>
    <property type="evidence" value="ECO:0007669"/>
    <property type="project" value="UniProtKB-KW"/>
</dbReference>
<feature type="domain" description="TRASH" evidence="7">
    <location>
        <begin position="7"/>
        <end position="45"/>
    </location>
</feature>
<organism evidence="8 9">
    <name type="scientific">Natrinema saccharevitans</name>
    <dbReference type="NCBI Taxonomy" id="301967"/>
    <lineage>
        <taxon>Archaea</taxon>
        <taxon>Methanobacteriati</taxon>
        <taxon>Methanobacteriota</taxon>
        <taxon>Stenosarchaea group</taxon>
        <taxon>Halobacteria</taxon>
        <taxon>Halobacteriales</taxon>
        <taxon>Natrialbaceae</taxon>
        <taxon>Natrinema</taxon>
    </lineage>
</organism>
<dbReference type="GO" id="GO:0006412">
    <property type="term" value="P:translation"/>
    <property type="evidence" value="ECO:0007669"/>
    <property type="project" value="UniProtKB-UniRule"/>
</dbReference>
<keyword evidence="2" id="KW-0863">Zinc-finger</keyword>
<dbReference type="PROSITE" id="PS01073">
    <property type="entry name" value="RIBOSOMAL_L24E"/>
    <property type="match status" value="1"/>
</dbReference>
<keyword evidence="2" id="KW-0862">Zinc</keyword>
<dbReference type="GO" id="GO:0019843">
    <property type="term" value="F:rRNA binding"/>
    <property type="evidence" value="ECO:0007669"/>
    <property type="project" value="UniProtKB-UniRule"/>
</dbReference>
<dbReference type="Pfam" id="PF01246">
    <property type="entry name" value="Ribosomal_L24e"/>
    <property type="match status" value="1"/>
</dbReference>
<dbReference type="CDD" id="cd00472">
    <property type="entry name" value="Ribosomal_L24e_L24"/>
    <property type="match status" value="1"/>
</dbReference>
<keyword evidence="5" id="KW-0694">RNA-binding</keyword>
<dbReference type="SMART" id="SM00746">
    <property type="entry name" value="TRASH"/>
    <property type="match status" value="1"/>
</dbReference>
<dbReference type="AlphaFoldDB" id="A0A1S8AVR8"/>
<evidence type="ECO:0000256" key="5">
    <source>
        <dbReference type="HAMAP-Rule" id="MF_00773"/>
    </source>
</evidence>
<dbReference type="STRING" id="301967.A6E15_07235"/>
<reference evidence="9" key="1">
    <citation type="submission" date="2016-04" db="EMBL/GenBank/DDBJ databases">
        <authorList>
            <person name="Chen S.-C."/>
            <person name="Lai M.-C."/>
        </authorList>
    </citation>
    <scope>NUCLEOTIDE SEQUENCE [LARGE SCALE GENOMIC DNA]</scope>
    <source>
        <strain evidence="9">AB14</strain>
    </source>
</reference>
<evidence type="ECO:0000256" key="3">
    <source>
        <dbReference type="ARBA" id="ARBA00022980"/>
    </source>
</evidence>
<keyword evidence="2" id="KW-0479">Metal-binding</keyword>
<evidence type="ECO:0000313" key="8">
    <source>
        <dbReference type="EMBL" id="OLZ40795.1"/>
    </source>
</evidence>
<dbReference type="GO" id="GO:0008270">
    <property type="term" value="F:zinc ion binding"/>
    <property type="evidence" value="ECO:0007669"/>
    <property type="project" value="UniProtKB-KW"/>
</dbReference>
<gene>
    <name evidence="5" type="primary">rpl24e</name>
    <name evidence="8" type="ORF">A6E15_07235</name>
</gene>
<dbReference type="InterPro" id="IPR038630">
    <property type="entry name" value="L24e/L24_sf"/>
</dbReference>
<dbReference type="HAMAP" id="MF_00773">
    <property type="entry name" value="Ribosomal_eL24"/>
    <property type="match status" value="1"/>
</dbReference>
<feature type="compositionally biased region" description="Acidic residues" evidence="6">
    <location>
        <begin position="67"/>
        <end position="118"/>
    </location>
</feature>